<organism evidence="2 3">
    <name type="scientific">Candidatus Kerfeldbacteria bacterium CG08_land_8_20_14_0_20_40_16</name>
    <dbReference type="NCBI Taxonomy" id="2014244"/>
    <lineage>
        <taxon>Bacteria</taxon>
        <taxon>Candidatus Kerfeldiibacteriota</taxon>
    </lineage>
</organism>
<dbReference type="SMART" id="SM00849">
    <property type="entry name" value="Lactamase_B"/>
    <property type="match status" value="1"/>
</dbReference>
<dbReference type="InterPro" id="IPR001279">
    <property type="entry name" value="Metallo-B-lactamas"/>
</dbReference>
<dbReference type="PANTHER" id="PTHR46018">
    <property type="entry name" value="ZINC PHOSPHODIESTERASE ELAC PROTEIN 1"/>
    <property type="match status" value="1"/>
</dbReference>
<evidence type="ECO:0000313" key="2">
    <source>
        <dbReference type="EMBL" id="PIS42616.1"/>
    </source>
</evidence>
<comment type="caution">
    <text evidence="2">The sequence shown here is derived from an EMBL/GenBank/DDBJ whole genome shotgun (WGS) entry which is preliminary data.</text>
</comment>
<accession>A0A2H0YW06</accession>
<dbReference type="EMBL" id="PEXU01000031">
    <property type="protein sequence ID" value="PIS42616.1"/>
    <property type="molecule type" value="Genomic_DNA"/>
</dbReference>
<evidence type="ECO:0000259" key="1">
    <source>
        <dbReference type="SMART" id="SM00849"/>
    </source>
</evidence>
<proteinExistence type="predicted"/>
<name>A0A2H0YW06_9BACT</name>
<dbReference type="AlphaFoldDB" id="A0A2H0YW06"/>
<protein>
    <recommendedName>
        <fullName evidence="1">Metallo-beta-lactamase domain-containing protein</fullName>
    </recommendedName>
</protein>
<dbReference type="Pfam" id="PF12706">
    <property type="entry name" value="Lactamase_B_2"/>
    <property type="match status" value="1"/>
</dbReference>
<dbReference type="GO" id="GO:0042781">
    <property type="term" value="F:3'-tRNA processing endoribonuclease activity"/>
    <property type="evidence" value="ECO:0007669"/>
    <property type="project" value="TreeGrafter"/>
</dbReference>
<dbReference type="Proteomes" id="UP000231542">
    <property type="component" value="Unassembled WGS sequence"/>
</dbReference>
<sequence length="255" mass="29122">MKLTILGSGTTDPASGRNEPGYLLEIGRDLVLMDAGSGTKEHIFDSGYDDFRINHILISHTHADHVVDLPAFFWSRWVRKNKNDVTILGPKGISGFIKKIGEAFFPGYDDFFMFQIKVKEMHNSVYQTKNWKVKSVYTWKQGHTFSPYAVAYRIEHQGKSLVYAGDMCYDYPQSLINISQNADLLLIESALPDQRRQKDHLTPSRAAQIASEAKVKKLVLTHFYPACEKYDLKKQAQKYYPGPIILAKDLMKIKI</sequence>
<evidence type="ECO:0000313" key="3">
    <source>
        <dbReference type="Proteomes" id="UP000231542"/>
    </source>
</evidence>
<reference evidence="2 3" key="1">
    <citation type="submission" date="2017-09" db="EMBL/GenBank/DDBJ databases">
        <title>Depth-based differentiation of microbial function through sediment-hosted aquifers and enrichment of novel symbionts in the deep terrestrial subsurface.</title>
        <authorList>
            <person name="Probst A.J."/>
            <person name="Ladd B."/>
            <person name="Jarett J.K."/>
            <person name="Geller-Mcgrath D.E."/>
            <person name="Sieber C.M."/>
            <person name="Emerson J.B."/>
            <person name="Anantharaman K."/>
            <person name="Thomas B.C."/>
            <person name="Malmstrom R."/>
            <person name="Stieglmeier M."/>
            <person name="Klingl A."/>
            <person name="Woyke T."/>
            <person name="Ryan C.M."/>
            <person name="Banfield J.F."/>
        </authorList>
    </citation>
    <scope>NUCLEOTIDE SEQUENCE [LARGE SCALE GENOMIC DNA]</scope>
    <source>
        <strain evidence="2">CG08_land_8_20_14_0_20_40_16</strain>
    </source>
</reference>
<dbReference type="InterPro" id="IPR036866">
    <property type="entry name" value="RibonucZ/Hydroxyglut_hydro"/>
</dbReference>
<dbReference type="SUPFAM" id="SSF56281">
    <property type="entry name" value="Metallo-hydrolase/oxidoreductase"/>
    <property type="match status" value="1"/>
</dbReference>
<dbReference type="PANTHER" id="PTHR46018:SF7">
    <property type="entry name" value="RIBONUCLEASE Z"/>
    <property type="match status" value="1"/>
</dbReference>
<gene>
    <name evidence="2" type="ORF">COT24_02605</name>
</gene>
<feature type="domain" description="Metallo-beta-lactamase" evidence="1">
    <location>
        <begin position="18"/>
        <end position="222"/>
    </location>
</feature>
<dbReference type="Gene3D" id="3.60.15.10">
    <property type="entry name" value="Ribonuclease Z/Hydroxyacylglutathione hydrolase-like"/>
    <property type="match status" value="1"/>
</dbReference>